<dbReference type="Pfam" id="PF01475">
    <property type="entry name" value="FUR"/>
    <property type="match status" value="1"/>
</dbReference>
<dbReference type="SUPFAM" id="SSF46785">
    <property type="entry name" value="Winged helix' DNA-binding domain"/>
    <property type="match status" value="1"/>
</dbReference>
<evidence type="ECO:0000256" key="6">
    <source>
        <dbReference type="ARBA" id="ARBA00022491"/>
    </source>
</evidence>
<evidence type="ECO:0000256" key="11">
    <source>
        <dbReference type="ARBA" id="ARBA00023163"/>
    </source>
</evidence>
<evidence type="ECO:0000256" key="9">
    <source>
        <dbReference type="ARBA" id="ARBA00023015"/>
    </source>
</evidence>
<reference evidence="14" key="1">
    <citation type="submission" date="2021-03" db="EMBL/GenBank/DDBJ databases">
        <title>Acanthopleuribacteraceae sp. M133.</title>
        <authorList>
            <person name="Wang G."/>
        </authorList>
    </citation>
    <scope>NUCLEOTIDE SEQUENCE</scope>
    <source>
        <strain evidence="14">M133</strain>
    </source>
</reference>
<evidence type="ECO:0000256" key="1">
    <source>
        <dbReference type="ARBA" id="ARBA00004496"/>
    </source>
</evidence>
<dbReference type="GO" id="GO:0000976">
    <property type="term" value="F:transcription cis-regulatory region binding"/>
    <property type="evidence" value="ECO:0007669"/>
    <property type="project" value="TreeGrafter"/>
</dbReference>
<accession>A0A8A4TSM6</accession>
<keyword evidence="13" id="KW-0408">Iron</keyword>
<evidence type="ECO:0000256" key="12">
    <source>
        <dbReference type="PIRSR" id="PIRSR602481-1"/>
    </source>
</evidence>
<organism evidence="14 15">
    <name type="scientific">Sulfidibacter corallicola</name>
    <dbReference type="NCBI Taxonomy" id="2818388"/>
    <lineage>
        <taxon>Bacteria</taxon>
        <taxon>Pseudomonadati</taxon>
        <taxon>Acidobacteriota</taxon>
        <taxon>Holophagae</taxon>
        <taxon>Acanthopleuribacterales</taxon>
        <taxon>Acanthopleuribacteraceae</taxon>
        <taxon>Sulfidibacter</taxon>
    </lineage>
</organism>
<dbReference type="Gene3D" id="1.10.10.10">
    <property type="entry name" value="Winged helix-like DNA-binding domain superfamily/Winged helix DNA-binding domain"/>
    <property type="match status" value="1"/>
</dbReference>
<evidence type="ECO:0000256" key="5">
    <source>
        <dbReference type="ARBA" id="ARBA00022490"/>
    </source>
</evidence>
<evidence type="ECO:0000256" key="7">
    <source>
        <dbReference type="ARBA" id="ARBA00022723"/>
    </source>
</evidence>
<sequence length="165" mass="19188">MVDSLKPETKEVDIQELEEQFKSFLYAHNGKVTNERLALLRALYENDGHFSVDEILDIMKNQRVRVSRATVYRTLDLLVQSGLVKRLALEGQETRYESALTQGHHDHIVCVDCHKILEFFNPELEQLQDTILEQHNFQMVRHVHQLYGRCIDADCPGKKVKKRGS</sequence>
<dbReference type="RefSeq" id="WP_237379186.1">
    <property type="nucleotide sequence ID" value="NZ_CP071793.1"/>
</dbReference>
<dbReference type="PANTHER" id="PTHR33202:SF2">
    <property type="entry name" value="FERRIC UPTAKE REGULATION PROTEIN"/>
    <property type="match status" value="1"/>
</dbReference>
<keyword evidence="6" id="KW-0678">Repressor</keyword>
<dbReference type="InterPro" id="IPR036390">
    <property type="entry name" value="WH_DNA-bd_sf"/>
</dbReference>
<keyword evidence="9" id="KW-0805">Transcription regulation</keyword>
<evidence type="ECO:0000256" key="4">
    <source>
        <dbReference type="ARBA" id="ARBA00020910"/>
    </source>
</evidence>
<dbReference type="CDD" id="cd07153">
    <property type="entry name" value="Fur_like"/>
    <property type="match status" value="1"/>
</dbReference>
<dbReference type="Proteomes" id="UP000663929">
    <property type="component" value="Chromosome"/>
</dbReference>
<evidence type="ECO:0000313" key="15">
    <source>
        <dbReference type="Proteomes" id="UP000663929"/>
    </source>
</evidence>
<dbReference type="KEGG" id="scor:J3U87_28545"/>
<comment type="subunit">
    <text evidence="3">Homodimer.</text>
</comment>
<dbReference type="GO" id="GO:0005829">
    <property type="term" value="C:cytosol"/>
    <property type="evidence" value="ECO:0007669"/>
    <property type="project" value="TreeGrafter"/>
</dbReference>
<dbReference type="InterPro" id="IPR043135">
    <property type="entry name" value="Fur_C"/>
</dbReference>
<feature type="binding site" evidence="13">
    <location>
        <position position="106"/>
    </location>
    <ligand>
        <name>Fe cation</name>
        <dbReference type="ChEBI" id="CHEBI:24875"/>
    </ligand>
</feature>
<dbReference type="GO" id="GO:0008270">
    <property type="term" value="F:zinc ion binding"/>
    <property type="evidence" value="ECO:0007669"/>
    <property type="project" value="TreeGrafter"/>
</dbReference>
<dbReference type="Gene3D" id="3.30.1490.190">
    <property type="match status" value="1"/>
</dbReference>
<keyword evidence="7 12" id="KW-0479">Metal-binding</keyword>
<keyword evidence="11" id="KW-0804">Transcription</keyword>
<comment type="similarity">
    <text evidence="2">Belongs to the Fur family.</text>
</comment>
<comment type="subcellular location">
    <subcellularLocation>
        <location evidence="1">Cytoplasm</location>
    </subcellularLocation>
</comment>
<keyword evidence="10" id="KW-0238">DNA-binding</keyword>
<dbReference type="GO" id="GO:1900376">
    <property type="term" value="P:regulation of secondary metabolite biosynthetic process"/>
    <property type="evidence" value="ECO:0007669"/>
    <property type="project" value="TreeGrafter"/>
</dbReference>
<dbReference type="GO" id="GO:0045892">
    <property type="term" value="P:negative regulation of DNA-templated transcription"/>
    <property type="evidence" value="ECO:0007669"/>
    <property type="project" value="TreeGrafter"/>
</dbReference>
<dbReference type="InterPro" id="IPR002481">
    <property type="entry name" value="FUR"/>
</dbReference>
<keyword evidence="5" id="KW-0963">Cytoplasm</keyword>
<feature type="binding site" evidence="13">
    <location>
        <position position="125"/>
    </location>
    <ligand>
        <name>Fe cation</name>
        <dbReference type="ChEBI" id="CHEBI:24875"/>
    </ligand>
</feature>
<evidence type="ECO:0000313" key="14">
    <source>
        <dbReference type="EMBL" id="QTD49555.1"/>
    </source>
</evidence>
<dbReference type="EMBL" id="CP071793">
    <property type="protein sequence ID" value="QTD49555.1"/>
    <property type="molecule type" value="Genomic_DNA"/>
</dbReference>
<feature type="binding site" evidence="13">
    <location>
        <position position="142"/>
    </location>
    <ligand>
        <name>Fe cation</name>
        <dbReference type="ChEBI" id="CHEBI:24875"/>
    </ligand>
</feature>
<gene>
    <name evidence="14" type="ORF">J3U87_28545</name>
</gene>
<feature type="binding site" evidence="13">
    <location>
        <position position="104"/>
    </location>
    <ligand>
        <name>Fe cation</name>
        <dbReference type="ChEBI" id="CHEBI:24875"/>
    </ligand>
</feature>
<evidence type="ECO:0000256" key="3">
    <source>
        <dbReference type="ARBA" id="ARBA00011738"/>
    </source>
</evidence>
<keyword evidence="15" id="KW-1185">Reference proteome</keyword>
<evidence type="ECO:0000256" key="8">
    <source>
        <dbReference type="ARBA" id="ARBA00022833"/>
    </source>
</evidence>
<comment type="cofactor">
    <cofactor evidence="13">
        <name>Mn(2+)</name>
        <dbReference type="ChEBI" id="CHEBI:29035"/>
    </cofactor>
    <cofactor evidence="13">
        <name>Fe(2+)</name>
        <dbReference type="ChEBI" id="CHEBI:29033"/>
    </cofactor>
    <text evidence="13">Binds 1 Mn(2+) or Fe(2+) ion per subunit.</text>
</comment>
<protein>
    <recommendedName>
        <fullName evidence="4">Ferric uptake regulation protein</fullName>
    </recommendedName>
</protein>
<feature type="binding site" evidence="12">
    <location>
        <position position="110"/>
    </location>
    <ligand>
        <name>Zn(2+)</name>
        <dbReference type="ChEBI" id="CHEBI:29105"/>
    </ligand>
</feature>
<dbReference type="AlphaFoldDB" id="A0A8A4TSM6"/>
<evidence type="ECO:0000256" key="2">
    <source>
        <dbReference type="ARBA" id="ARBA00007957"/>
    </source>
</evidence>
<dbReference type="PANTHER" id="PTHR33202">
    <property type="entry name" value="ZINC UPTAKE REGULATION PROTEIN"/>
    <property type="match status" value="1"/>
</dbReference>
<comment type="cofactor">
    <cofactor evidence="12">
        <name>Zn(2+)</name>
        <dbReference type="ChEBI" id="CHEBI:29105"/>
    </cofactor>
    <text evidence="12">Binds 1 zinc ion per subunit.</text>
</comment>
<evidence type="ECO:0000256" key="13">
    <source>
        <dbReference type="PIRSR" id="PIRSR602481-2"/>
    </source>
</evidence>
<feature type="binding site" evidence="12">
    <location>
        <position position="150"/>
    </location>
    <ligand>
        <name>Zn(2+)</name>
        <dbReference type="ChEBI" id="CHEBI:29105"/>
    </ligand>
</feature>
<evidence type="ECO:0000256" key="10">
    <source>
        <dbReference type="ARBA" id="ARBA00023125"/>
    </source>
</evidence>
<name>A0A8A4TSM6_SULCO</name>
<keyword evidence="8 12" id="KW-0862">Zinc</keyword>
<dbReference type="InterPro" id="IPR036388">
    <property type="entry name" value="WH-like_DNA-bd_sf"/>
</dbReference>
<feature type="binding site" evidence="12">
    <location>
        <position position="113"/>
    </location>
    <ligand>
        <name>Zn(2+)</name>
        <dbReference type="ChEBI" id="CHEBI:29105"/>
    </ligand>
</feature>
<dbReference type="GO" id="GO:0003700">
    <property type="term" value="F:DNA-binding transcription factor activity"/>
    <property type="evidence" value="ECO:0007669"/>
    <property type="project" value="InterPro"/>
</dbReference>
<proteinExistence type="inferred from homology"/>